<dbReference type="PANTHER" id="PTHR47338:SF3">
    <property type="entry name" value="C6 FINGER DOMAIN TRANSCRIPTION FACTOR DBAA-RELATED"/>
    <property type="match status" value="1"/>
</dbReference>
<dbReference type="AlphaFoldDB" id="A0AA43QHS3"/>
<gene>
    <name evidence="9" type="ORF">OHK93_000722</name>
</gene>
<keyword evidence="4" id="KW-0238">DNA-binding</keyword>
<feature type="region of interest" description="Disordered" evidence="7">
    <location>
        <begin position="397"/>
        <end position="433"/>
    </location>
</feature>
<dbReference type="GO" id="GO:0008270">
    <property type="term" value="F:zinc ion binding"/>
    <property type="evidence" value="ECO:0007669"/>
    <property type="project" value="InterPro"/>
</dbReference>
<dbReference type="SMART" id="SM00906">
    <property type="entry name" value="Fungal_trans"/>
    <property type="match status" value="1"/>
</dbReference>
<comment type="caution">
    <text evidence="9">The sequence shown here is derived from an EMBL/GenBank/DDBJ whole genome shotgun (WGS) entry which is preliminary data.</text>
</comment>
<dbReference type="Proteomes" id="UP001161017">
    <property type="component" value="Unassembled WGS sequence"/>
</dbReference>
<dbReference type="InterPro" id="IPR050815">
    <property type="entry name" value="TF_fung"/>
</dbReference>
<feature type="compositionally biased region" description="Polar residues" evidence="7">
    <location>
        <begin position="19"/>
        <end position="34"/>
    </location>
</feature>
<feature type="domain" description="Xylanolytic transcriptional activator regulatory" evidence="8">
    <location>
        <begin position="184"/>
        <end position="267"/>
    </location>
</feature>
<dbReference type="PANTHER" id="PTHR47338">
    <property type="entry name" value="ZN(II)2CYS6 TRANSCRIPTION FACTOR (EUROFUNG)-RELATED"/>
    <property type="match status" value="1"/>
</dbReference>
<keyword evidence="6" id="KW-0539">Nucleus</keyword>
<evidence type="ECO:0000259" key="8">
    <source>
        <dbReference type="SMART" id="SM00906"/>
    </source>
</evidence>
<protein>
    <recommendedName>
        <fullName evidence="8">Xylanolytic transcriptional activator regulatory domain-containing protein</fullName>
    </recommendedName>
</protein>
<keyword evidence="5" id="KW-0804">Transcription</keyword>
<dbReference type="CDD" id="cd12148">
    <property type="entry name" value="fungal_TF_MHR"/>
    <property type="match status" value="1"/>
</dbReference>
<keyword evidence="2" id="KW-0479">Metal-binding</keyword>
<accession>A0AA43QHS3</accession>
<dbReference type="InterPro" id="IPR007219">
    <property type="entry name" value="XnlR_reg_dom"/>
</dbReference>
<evidence type="ECO:0000256" key="1">
    <source>
        <dbReference type="ARBA" id="ARBA00004123"/>
    </source>
</evidence>
<proteinExistence type="predicted"/>
<feature type="region of interest" description="Disordered" evidence="7">
    <location>
        <begin position="1"/>
        <end position="34"/>
    </location>
</feature>
<feature type="compositionally biased region" description="Low complexity" evidence="7">
    <location>
        <begin position="397"/>
        <end position="414"/>
    </location>
</feature>
<dbReference type="GO" id="GO:0003677">
    <property type="term" value="F:DNA binding"/>
    <property type="evidence" value="ECO:0007669"/>
    <property type="project" value="UniProtKB-KW"/>
</dbReference>
<dbReference type="GO" id="GO:0000981">
    <property type="term" value="F:DNA-binding transcription factor activity, RNA polymerase II-specific"/>
    <property type="evidence" value="ECO:0007669"/>
    <property type="project" value="InterPro"/>
</dbReference>
<organism evidence="9 10">
    <name type="scientific">Ramalina farinacea</name>
    <dbReference type="NCBI Taxonomy" id="258253"/>
    <lineage>
        <taxon>Eukaryota</taxon>
        <taxon>Fungi</taxon>
        <taxon>Dikarya</taxon>
        <taxon>Ascomycota</taxon>
        <taxon>Pezizomycotina</taxon>
        <taxon>Lecanoromycetes</taxon>
        <taxon>OSLEUM clade</taxon>
        <taxon>Lecanoromycetidae</taxon>
        <taxon>Lecanorales</taxon>
        <taxon>Lecanorineae</taxon>
        <taxon>Ramalinaceae</taxon>
        <taxon>Ramalina</taxon>
    </lineage>
</organism>
<dbReference type="EMBL" id="JAPUFD010000001">
    <property type="protein sequence ID" value="MDI1485584.1"/>
    <property type="molecule type" value="Genomic_DNA"/>
</dbReference>
<evidence type="ECO:0000256" key="2">
    <source>
        <dbReference type="ARBA" id="ARBA00022723"/>
    </source>
</evidence>
<evidence type="ECO:0000256" key="3">
    <source>
        <dbReference type="ARBA" id="ARBA00023015"/>
    </source>
</evidence>
<evidence type="ECO:0000256" key="7">
    <source>
        <dbReference type="SAM" id="MobiDB-lite"/>
    </source>
</evidence>
<sequence length="557" mass="61784">MPSLDMDDEPVMEDDLEAEQSTAPSKSSVDPSLAPSNISTVFPEDRLFGCASDAFMPDHMIPKLLESPAGICISDLLHADLDQLYFDRSHSFVPILHQRSYFAWSRSPVKTEAQICLQHAMWTLAASLSAQLQHIRDSLYERTRIMLDSLEAKDTNTDFADIEHVQARILLLIYDFMRTNYQRGWMSAGRCFRLLQLMRLYEIDAPENVARRNNAVETESWIKVEEKRRTFWMAFSLDRFISIRHEWPLTLSEQVISTRLPAPDDKFQSSQYLQMGFLSEAITSTSPASASNHLCPFTESIILATICGRALAHRQQSAVEHVYSHVPQYFWDRHEWLVNMLNARTDILMCHYPSSGTHCDAMLLFTNMMAQTTMLYLCKIMESVKWSSSSSSSSASLSSANHDSNSNTINNNKNRGCTNDNSSSTTSSIDPQSGSHLQAITSFKRQSLSSAREIVRLARGMVGELSYFKLHPFTPLPLALCVEFLQSHAYLDEVDVDRQAREVLTTLGELASVNNLAMDYAGGCAGGGGGGGGFGGEGTGAGGGFGANGVSGGMNVR</sequence>
<dbReference type="Pfam" id="PF04082">
    <property type="entry name" value="Fungal_trans"/>
    <property type="match status" value="1"/>
</dbReference>
<keyword evidence="10" id="KW-1185">Reference proteome</keyword>
<dbReference type="GO" id="GO:0005634">
    <property type="term" value="C:nucleus"/>
    <property type="evidence" value="ECO:0007669"/>
    <property type="project" value="UniProtKB-SubCell"/>
</dbReference>
<reference evidence="9" key="1">
    <citation type="journal article" date="2023" name="Genome Biol. Evol.">
        <title>First Whole Genome Sequence and Flow Cytometry Genome Size Data for the Lichen-Forming Fungus Ramalina farinacea (Ascomycota).</title>
        <authorList>
            <person name="Llewellyn T."/>
            <person name="Mian S."/>
            <person name="Hill R."/>
            <person name="Leitch I.J."/>
            <person name="Gaya E."/>
        </authorList>
    </citation>
    <scope>NUCLEOTIDE SEQUENCE</scope>
    <source>
        <strain evidence="9">LIQ254RAFAR</strain>
    </source>
</reference>
<comment type="subcellular location">
    <subcellularLocation>
        <location evidence="1">Nucleus</location>
    </subcellularLocation>
</comment>
<dbReference type="GO" id="GO:0006351">
    <property type="term" value="P:DNA-templated transcription"/>
    <property type="evidence" value="ECO:0007669"/>
    <property type="project" value="InterPro"/>
</dbReference>
<evidence type="ECO:0000256" key="5">
    <source>
        <dbReference type="ARBA" id="ARBA00023163"/>
    </source>
</evidence>
<feature type="compositionally biased region" description="Acidic residues" evidence="7">
    <location>
        <begin position="1"/>
        <end position="18"/>
    </location>
</feature>
<evidence type="ECO:0000313" key="9">
    <source>
        <dbReference type="EMBL" id="MDI1485584.1"/>
    </source>
</evidence>
<evidence type="ECO:0000256" key="4">
    <source>
        <dbReference type="ARBA" id="ARBA00023125"/>
    </source>
</evidence>
<evidence type="ECO:0000256" key="6">
    <source>
        <dbReference type="ARBA" id="ARBA00023242"/>
    </source>
</evidence>
<evidence type="ECO:0000313" key="10">
    <source>
        <dbReference type="Proteomes" id="UP001161017"/>
    </source>
</evidence>
<keyword evidence="3" id="KW-0805">Transcription regulation</keyword>
<name>A0AA43QHS3_9LECA</name>